<keyword evidence="4" id="KW-0186">Copper</keyword>
<dbReference type="PROSITE" id="PS00080">
    <property type="entry name" value="MULTICOPPER_OXIDASE2"/>
    <property type="match status" value="1"/>
</dbReference>
<dbReference type="Proteomes" id="UP000683360">
    <property type="component" value="Unassembled WGS sequence"/>
</dbReference>
<dbReference type="EMBL" id="CAJPWZ010001531">
    <property type="protein sequence ID" value="CAG2217335.1"/>
    <property type="molecule type" value="Genomic_DNA"/>
</dbReference>
<feature type="domain" description="Plastocyanin-like" evidence="7">
    <location>
        <begin position="78"/>
        <end position="177"/>
    </location>
</feature>
<keyword evidence="9" id="KW-1185">Reference proteome</keyword>
<evidence type="ECO:0000313" key="8">
    <source>
        <dbReference type="EMBL" id="CAG2217335.1"/>
    </source>
</evidence>
<evidence type="ECO:0000256" key="1">
    <source>
        <dbReference type="ARBA" id="ARBA00010609"/>
    </source>
</evidence>
<dbReference type="GO" id="GO:0006826">
    <property type="term" value="P:iron ion transport"/>
    <property type="evidence" value="ECO:0007669"/>
    <property type="project" value="TreeGrafter"/>
</dbReference>
<feature type="chain" id="PRO_5035809576" description="Laccase" evidence="5">
    <location>
        <begin position="19"/>
        <end position="821"/>
    </location>
</feature>
<dbReference type="GO" id="GO:0016491">
    <property type="term" value="F:oxidoreductase activity"/>
    <property type="evidence" value="ECO:0007669"/>
    <property type="project" value="UniProtKB-KW"/>
</dbReference>
<gene>
    <name evidence="8" type="ORF">MEDL_31030</name>
</gene>
<keyword evidence="5" id="KW-0732">Signal</keyword>
<dbReference type="AlphaFoldDB" id="A0A8S3SGL2"/>
<evidence type="ECO:0008006" key="10">
    <source>
        <dbReference type="Google" id="ProtNLM"/>
    </source>
</evidence>
<dbReference type="SUPFAM" id="SSF49503">
    <property type="entry name" value="Cupredoxins"/>
    <property type="match status" value="2"/>
</dbReference>
<dbReference type="CDD" id="cd13858">
    <property type="entry name" value="CuRO_1_tcLCC2_insect_like"/>
    <property type="match status" value="1"/>
</dbReference>
<dbReference type="GO" id="GO:0005507">
    <property type="term" value="F:copper ion binding"/>
    <property type="evidence" value="ECO:0007669"/>
    <property type="project" value="InterPro"/>
</dbReference>
<accession>A0A8S3SGL2</accession>
<dbReference type="PANTHER" id="PTHR11709:SF394">
    <property type="entry name" value="FI03373P-RELATED"/>
    <property type="match status" value="1"/>
</dbReference>
<dbReference type="OrthoDB" id="2121828at2759"/>
<dbReference type="InterPro" id="IPR011707">
    <property type="entry name" value="Cu-oxidase-like_N"/>
</dbReference>
<feature type="domain" description="Plastocyanin-like" evidence="6">
    <location>
        <begin position="205"/>
        <end position="366"/>
    </location>
</feature>
<evidence type="ECO:0000256" key="3">
    <source>
        <dbReference type="ARBA" id="ARBA00023002"/>
    </source>
</evidence>
<dbReference type="InterPro" id="IPR045087">
    <property type="entry name" value="Cu-oxidase_fam"/>
</dbReference>
<dbReference type="PANTHER" id="PTHR11709">
    <property type="entry name" value="MULTI-COPPER OXIDASE"/>
    <property type="match status" value="1"/>
</dbReference>
<dbReference type="InterPro" id="IPR033138">
    <property type="entry name" value="Cu_oxidase_CS"/>
</dbReference>
<proteinExistence type="inferred from homology"/>
<evidence type="ECO:0000256" key="2">
    <source>
        <dbReference type="ARBA" id="ARBA00022723"/>
    </source>
</evidence>
<dbReference type="GO" id="GO:0005886">
    <property type="term" value="C:plasma membrane"/>
    <property type="evidence" value="ECO:0007669"/>
    <property type="project" value="TreeGrafter"/>
</dbReference>
<dbReference type="Pfam" id="PF07731">
    <property type="entry name" value="Cu-oxidase_2"/>
    <property type="match status" value="1"/>
</dbReference>
<evidence type="ECO:0000256" key="5">
    <source>
        <dbReference type="SAM" id="SignalP"/>
    </source>
</evidence>
<feature type="signal peptide" evidence="5">
    <location>
        <begin position="1"/>
        <end position="18"/>
    </location>
</feature>
<protein>
    <recommendedName>
        <fullName evidence="10">Laccase</fullName>
    </recommendedName>
</protein>
<reference evidence="8" key="1">
    <citation type="submission" date="2021-03" db="EMBL/GenBank/DDBJ databases">
        <authorList>
            <person name="Bekaert M."/>
        </authorList>
    </citation>
    <scope>NUCLEOTIDE SEQUENCE</scope>
</reference>
<evidence type="ECO:0000256" key="4">
    <source>
        <dbReference type="ARBA" id="ARBA00023008"/>
    </source>
</evidence>
<dbReference type="InterPro" id="IPR002355">
    <property type="entry name" value="Cu_oxidase_Cu_BS"/>
</dbReference>
<comment type="caution">
    <text evidence="8">The sequence shown here is derived from an EMBL/GenBank/DDBJ whole genome shotgun (WGS) entry which is preliminary data.</text>
</comment>
<evidence type="ECO:0000259" key="6">
    <source>
        <dbReference type="Pfam" id="PF07731"/>
    </source>
</evidence>
<dbReference type="InterPro" id="IPR011706">
    <property type="entry name" value="Cu-oxidase_C"/>
</dbReference>
<sequence>MSNAFVLSFYGMIAIALGFSCDETEDHCFTYLDIRYASTMNENQAGQVYAKNGKLYSQETNVPVQTDNVISADGWNLTRNLITANGTMPGPTIFIYQNQTITILVNNLLINETVTVHWHGIDQLAHPAMDGVAYLSQCPILPGHSFNYTFKPRFGGSYWYHSHVGIQRDMGLYGALLSYAKELLNKHLRIILFKYKNGTTLASLSQPSETNTSCNECDEEKTCKCSYSLNLKSGSEVIMVLSTLGQGATISHPIHMHGHTFEVLKMVFPEVTDDFKFVFTNDIKCSETLSNNQSQCNNARWRNASWNNYKNIPGINLNDPIRKDTIVVPYGGYIIIRINATNPGVWFLHCHIDKHMAEGMAVMLNESFEHQHIYIPKGFPTCHSYLKTPSGIINEVQEINGPCRTAQNIDDWQRSAAFGTDTTMICDNVLTEGWYRVISHAGELMPTECPRGGFRCNTAKPIYLYIDDLPAGDEAYPAVGVTVTRTAYASNYNGNSYPNVTVSPFVKTTLTETKAINKYNTSMVYSRATFECHANDLIDGYKYKTRWYINDIEMKDAVVEGLSKTDVEAGSGRMLEEHWTSTYKPNMLVKCALQVGGNGFGRYGPQHNSKMFFAGLKVYVKDSDIVTLGRSCYSHNDPHLRTFDQKNYELKIHQGLTEGEYIMYKHDRLPLQITLPTGTKVTFNYGPNYVDGINIIPSVLDTGMTKGLCGIYNGNSNDDFILRDQLTPVTDIKTFASSWQVKGAYADETLFDPNGKLKETVYNGQQYCTCVTPDDNYPHGSPEFNCELTAAMQQCRDTKNNNRRLYGCLFNSSCSEKEIDL</sequence>
<dbReference type="PROSITE" id="PS00079">
    <property type="entry name" value="MULTICOPPER_OXIDASE1"/>
    <property type="match status" value="2"/>
</dbReference>
<evidence type="ECO:0000259" key="7">
    <source>
        <dbReference type="Pfam" id="PF07732"/>
    </source>
</evidence>
<dbReference type="Gene3D" id="2.60.40.420">
    <property type="entry name" value="Cupredoxins - blue copper proteins"/>
    <property type="match status" value="2"/>
</dbReference>
<keyword evidence="3" id="KW-0560">Oxidoreductase</keyword>
<dbReference type="Pfam" id="PF07732">
    <property type="entry name" value="Cu-oxidase_3"/>
    <property type="match status" value="1"/>
</dbReference>
<comment type="similarity">
    <text evidence="1">Belongs to the multicopper oxidase family.</text>
</comment>
<dbReference type="InterPro" id="IPR008972">
    <property type="entry name" value="Cupredoxin"/>
</dbReference>
<organism evidence="8 9">
    <name type="scientific">Mytilus edulis</name>
    <name type="common">Blue mussel</name>
    <dbReference type="NCBI Taxonomy" id="6550"/>
    <lineage>
        <taxon>Eukaryota</taxon>
        <taxon>Metazoa</taxon>
        <taxon>Spiralia</taxon>
        <taxon>Lophotrochozoa</taxon>
        <taxon>Mollusca</taxon>
        <taxon>Bivalvia</taxon>
        <taxon>Autobranchia</taxon>
        <taxon>Pteriomorphia</taxon>
        <taxon>Mytilida</taxon>
        <taxon>Mytiloidea</taxon>
        <taxon>Mytilidae</taxon>
        <taxon>Mytilinae</taxon>
        <taxon>Mytilus</taxon>
    </lineage>
</organism>
<name>A0A8S3SGL2_MYTED</name>
<evidence type="ECO:0000313" key="9">
    <source>
        <dbReference type="Proteomes" id="UP000683360"/>
    </source>
</evidence>
<dbReference type="CDD" id="cd13905">
    <property type="entry name" value="CuRO_3_tcLLC2_insect_like"/>
    <property type="match status" value="1"/>
</dbReference>
<keyword evidence="2" id="KW-0479">Metal-binding</keyword>